<proteinExistence type="predicted"/>
<dbReference type="RefSeq" id="WP_132858207.1">
    <property type="nucleotide sequence ID" value="NZ_SMGR01000001.1"/>
</dbReference>
<dbReference type="Proteomes" id="UP000295673">
    <property type="component" value="Unassembled WGS sequence"/>
</dbReference>
<dbReference type="OrthoDB" id="9798760at2"/>
<dbReference type="Gene3D" id="3.90.960.10">
    <property type="entry name" value="YbaK/aminoacyl-tRNA synthetase-associated domain"/>
    <property type="match status" value="1"/>
</dbReference>
<protein>
    <submittedName>
        <fullName evidence="2">Prolyl-tRNA editing enzyme YbaK/EbsC (Cys-tRNA(Pro) deacylase)</fullName>
    </submittedName>
</protein>
<accession>A0A4R1NK88</accession>
<dbReference type="PANTHER" id="PTHR30411:SF1">
    <property type="entry name" value="CYTOPLASMIC PROTEIN"/>
    <property type="match status" value="1"/>
</dbReference>
<dbReference type="EMBL" id="SMGR01000001">
    <property type="protein sequence ID" value="TCL08041.1"/>
    <property type="molecule type" value="Genomic_DNA"/>
</dbReference>
<evidence type="ECO:0000313" key="3">
    <source>
        <dbReference type="Proteomes" id="UP000295673"/>
    </source>
</evidence>
<organism evidence="2 3">
    <name type="scientific">Shimia isoporae</name>
    <dbReference type="NCBI Taxonomy" id="647720"/>
    <lineage>
        <taxon>Bacteria</taxon>
        <taxon>Pseudomonadati</taxon>
        <taxon>Pseudomonadota</taxon>
        <taxon>Alphaproteobacteria</taxon>
        <taxon>Rhodobacterales</taxon>
        <taxon>Roseobacteraceae</taxon>
    </lineage>
</organism>
<keyword evidence="3" id="KW-1185">Reference proteome</keyword>
<comment type="caution">
    <text evidence="2">The sequence shown here is derived from an EMBL/GenBank/DDBJ whole genome shotgun (WGS) entry which is preliminary data.</text>
</comment>
<sequence>MSKSVARVEAALAELGLIAEVLRMPETTRSAADAARACGCDVSQIVKSLVFEGADTGELKLVLLGGHHELDMAQAEGIFGEGLKRADPKRVRNETGFAIGGVAPLGHIAPMDTWMDESLLAHDKVWAAAGAPNAVFCVDPAQLAELPNVRRFLQA</sequence>
<dbReference type="InterPro" id="IPR036754">
    <property type="entry name" value="YbaK/aa-tRNA-synt-asso_dom_sf"/>
</dbReference>
<dbReference type="InterPro" id="IPR007214">
    <property type="entry name" value="YbaK/aa-tRNA-synth-assoc-dom"/>
</dbReference>
<dbReference type="AlphaFoldDB" id="A0A4R1NK88"/>
<name>A0A4R1NK88_9RHOB</name>
<dbReference type="Pfam" id="PF04073">
    <property type="entry name" value="tRNA_edit"/>
    <property type="match status" value="1"/>
</dbReference>
<evidence type="ECO:0000259" key="1">
    <source>
        <dbReference type="Pfam" id="PF04073"/>
    </source>
</evidence>
<gene>
    <name evidence="2" type="ORF">BXY66_0073</name>
</gene>
<dbReference type="GO" id="GO:0002161">
    <property type="term" value="F:aminoacyl-tRNA deacylase activity"/>
    <property type="evidence" value="ECO:0007669"/>
    <property type="project" value="InterPro"/>
</dbReference>
<evidence type="ECO:0000313" key="2">
    <source>
        <dbReference type="EMBL" id="TCL08041.1"/>
    </source>
</evidence>
<dbReference type="PANTHER" id="PTHR30411">
    <property type="entry name" value="CYTOPLASMIC PROTEIN"/>
    <property type="match status" value="1"/>
</dbReference>
<dbReference type="CDD" id="cd04333">
    <property type="entry name" value="ProX_deacylase"/>
    <property type="match status" value="1"/>
</dbReference>
<dbReference type="SUPFAM" id="SSF55826">
    <property type="entry name" value="YbaK/ProRS associated domain"/>
    <property type="match status" value="1"/>
</dbReference>
<reference evidence="2 3" key="1">
    <citation type="submission" date="2019-03" db="EMBL/GenBank/DDBJ databases">
        <title>Genomic Encyclopedia of Archaeal and Bacterial Type Strains, Phase II (KMG-II): from individual species to whole genera.</title>
        <authorList>
            <person name="Goeker M."/>
        </authorList>
    </citation>
    <scope>NUCLEOTIDE SEQUENCE [LARGE SCALE GENOMIC DNA]</scope>
    <source>
        <strain evidence="2 3">DSM 26433</strain>
    </source>
</reference>
<feature type="domain" description="YbaK/aminoacyl-tRNA synthetase-associated" evidence="1">
    <location>
        <begin position="26"/>
        <end position="145"/>
    </location>
</feature>